<comment type="caution">
    <text evidence="2">The sequence shown here is derived from an EMBL/GenBank/DDBJ whole genome shotgun (WGS) entry which is preliminary data.</text>
</comment>
<feature type="domain" description="Helix-turn-helix type 11" evidence="1">
    <location>
        <begin position="302"/>
        <end position="333"/>
    </location>
</feature>
<evidence type="ECO:0000313" key="2">
    <source>
        <dbReference type="EMBL" id="KKK78851.1"/>
    </source>
</evidence>
<dbReference type="Pfam" id="PF08279">
    <property type="entry name" value="HTH_11"/>
    <property type="match status" value="1"/>
</dbReference>
<dbReference type="SUPFAM" id="SSF46785">
    <property type="entry name" value="Winged helix' DNA-binding domain"/>
    <property type="match status" value="1"/>
</dbReference>
<protein>
    <recommendedName>
        <fullName evidence="1">Helix-turn-helix type 11 domain-containing protein</fullName>
    </recommendedName>
</protein>
<gene>
    <name evidence="2" type="ORF">LCGC14_2839400</name>
</gene>
<dbReference type="EMBL" id="LAZR01054297">
    <property type="protein sequence ID" value="KKK78851.1"/>
    <property type="molecule type" value="Genomic_DNA"/>
</dbReference>
<dbReference type="AlphaFoldDB" id="A0A0F9B2T8"/>
<name>A0A0F9B2T8_9ZZZZ</name>
<dbReference type="InterPro" id="IPR013196">
    <property type="entry name" value="HTH_11"/>
</dbReference>
<dbReference type="Gene3D" id="1.10.10.10">
    <property type="entry name" value="Winged helix-like DNA-binding domain superfamily/Winged helix DNA-binding domain"/>
    <property type="match status" value="1"/>
</dbReference>
<dbReference type="InterPro" id="IPR036388">
    <property type="entry name" value="WH-like_DNA-bd_sf"/>
</dbReference>
<accession>A0A0F9B2T8</accession>
<proteinExistence type="predicted"/>
<reference evidence="2" key="1">
    <citation type="journal article" date="2015" name="Nature">
        <title>Complex archaea that bridge the gap between prokaryotes and eukaryotes.</title>
        <authorList>
            <person name="Spang A."/>
            <person name="Saw J.H."/>
            <person name="Jorgensen S.L."/>
            <person name="Zaremba-Niedzwiedzka K."/>
            <person name="Martijn J."/>
            <person name="Lind A.E."/>
            <person name="van Eijk R."/>
            <person name="Schleper C."/>
            <person name="Guy L."/>
            <person name="Ettema T.J."/>
        </authorList>
    </citation>
    <scope>NUCLEOTIDE SEQUENCE</scope>
</reference>
<evidence type="ECO:0000259" key="1">
    <source>
        <dbReference type="Pfam" id="PF08279"/>
    </source>
</evidence>
<dbReference type="InterPro" id="IPR036390">
    <property type="entry name" value="WH_DNA-bd_sf"/>
</dbReference>
<organism evidence="2">
    <name type="scientific">marine sediment metagenome</name>
    <dbReference type="NCBI Taxonomy" id="412755"/>
    <lineage>
        <taxon>unclassified sequences</taxon>
        <taxon>metagenomes</taxon>
        <taxon>ecological metagenomes</taxon>
    </lineage>
</organism>
<sequence>MSWELFFRLLQEKLKFCNLTTEEFKEFIEVLEDSEKKKLYKLETANLIGPREIIEREFNKACLVYEKVYFDGLYLPVEIKIDKSKGPYEIEFKGPSGPTRRVQDVTVRAFETVQSLGQLDFKLDSNLQISAANNRQLVVLQQKTLPKEDVLREFSEIDAKILNLDIKTDINQVDLRERLEYIKRIFPKLKDTLIELNSEGSIERAKIRENIVNLIIQILNLDTNIQGNLDENKKMVEDLFLDTSSEIINAKEEIVKKIESSVELINKNIDNLKNYIFEEFKEINSRVKDALYLTLRKLDKLPDLTARKLSEELNVSRKTVYSYLKKLQDKNLIQSEIKNSSRPGPGRPPKIFKLNFKKILKIIDRRKNSNGKI</sequence>